<comment type="subunit">
    <text evidence="1">Component of the NuA4 histone acetyltransferase complex.</text>
</comment>
<accession>A0A2K9YDU9</accession>
<dbReference type="InterPro" id="IPR036397">
    <property type="entry name" value="RNaseH_sf"/>
</dbReference>
<dbReference type="InterPro" id="IPR000953">
    <property type="entry name" value="Chromo/chromo_shadow_dom"/>
</dbReference>
<name>A0A2K9YDU9_CLAUC</name>
<dbReference type="GO" id="GO:0003676">
    <property type="term" value="F:nucleic acid binding"/>
    <property type="evidence" value="ECO:0007669"/>
    <property type="project" value="InterPro"/>
</dbReference>
<dbReference type="PROSITE" id="PS50013">
    <property type="entry name" value="CHROMO_2"/>
    <property type="match status" value="1"/>
</dbReference>
<dbReference type="Gene3D" id="2.40.50.40">
    <property type="match status" value="1"/>
</dbReference>
<dbReference type="SMART" id="SM00298">
    <property type="entry name" value="CHROMO"/>
    <property type="match status" value="1"/>
</dbReference>
<dbReference type="Pfam" id="PF00385">
    <property type="entry name" value="Chromo"/>
    <property type="match status" value="1"/>
</dbReference>
<dbReference type="InterPro" id="IPR016197">
    <property type="entry name" value="Chromo-like_dom_sf"/>
</dbReference>
<evidence type="ECO:0000313" key="3">
    <source>
        <dbReference type="EMBL" id="AUW31026.1"/>
    </source>
</evidence>
<dbReference type="InterPro" id="IPR056924">
    <property type="entry name" value="SH3_Tf2-1"/>
</dbReference>
<dbReference type="InterPro" id="IPR023780">
    <property type="entry name" value="Chromo_domain"/>
</dbReference>
<dbReference type="Pfam" id="PF24626">
    <property type="entry name" value="SH3_Tf2-1"/>
    <property type="match status" value="1"/>
</dbReference>
<sequence length="288" mass="32907">MSERTNQTVEIALRHYIHTSPDPTSWPDVLPKLQASLDGASSSTTGKTRYDIAYNFEPNQALDMVKASTKKFADFDLVDFDTKVIARKEASDAMAFAHMKQKFYYDRKQQPMFFRKDNEVLLRLHKGYDIPATAVTGRKYGQQYVGPFKILDRTGHLAYRLELLEHWRIHDVFTVAQLEPLPDSYYIEKLLNKRMIKRGRKMVAQYLVRWEGYEPQHDEWRTIDELSNAAALIKDYEESMRSQQQQAATDVVATEGVATRGSIVAAKGDAVATVVPKEPAKRGRGDNA</sequence>
<dbReference type="EMBL" id="MG777489">
    <property type="protein sequence ID" value="AUW31026.1"/>
    <property type="molecule type" value="Genomic_DNA"/>
</dbReference>
<evidence type="ECO:0000259" key="2">
    <source>
        <dbReference type="PROSITE" id="PS50013"/>
    </source>
</evidence>
<reference evidence="3" key="1">
    <citation type="submission" date="2017-12" db="EMBL/GenBank/DDBJ databases">
        <title>Genome Sequencing Reveals a Rich Biosynthetic Potential.</title>
        <authorList>
            <person name="Bertrand R.L."/>
            <person name="Abdel-Hameed M.E."/>
            <person name="Sorensen J.L."/>
        </authorList>
    </citation>
    <scope>NUCLEOTIDE SEQUENCE</scope>
</reference>
<protein>
    <submittedName>
        <fullName evidence="3">Putative retrotransposable element</fullName>
    </submittedName>
</protein>
<organism evidence="3">
    <name type="scientific">Cladonia uncialis subsp. uncialis</name>
    <dbReference type="NCBI Taxonomy" id="180999"/>
    <lineage>
        <taxon>Eukaryota</taxon>
        <taxon>Fungi</taxon>
        <taxon>Dikarya</taxon>
        <taxon>Ascomycota</taxon>
        <taxon>Pezizomycotina</taxon>
        <taxon>Lecanoromycetes</taxon>
        <taxon>OSLEUM clade</taxon>
        <taxon>Lecanoromycetidae</taxon>
        <taxon>Lecanorales</taxon>
        <taxon>Lecanorineae</taxon>
        <taxon>Cladoniaceae</taxon>
        <taxon>Cladonia</taxon>
    </lineage>
</organism>
<dbReference type="CDD" id="cd00024">
    <property type="entry name" value="CD_CSD"/>
    <property type="match status" value="1"/>
</dbReference>
<evidence type="ECO:0000256" key="1">
    <source>
        <dbReference type="ARBA" id="ARBA00011353"/>
    </source>
</evidence>
<proteinExistence type="predicted"/>
<dbReference type="AlphaFoldDB" id="A0A2K9YDU9"/>
<dbReference type="Gene3D" id="3.30.420.10">
    <property type="entry name" value="Ribonuclease H-like superfamily/Ribonuclease H"/>
    <property type="match status" value="1"/>
</dbReference>
<feature type="domain" description="Chromo" evidence="2">
    <location>
        <begin position="185"/>
        <end position="248"/>
    </location>
</feature>
<dbReference type="SUPFAM" id="SSF54160">
    <property type="entry name" value="Chromo domain-like"/>
    <property type="match status" value="1"/>
</dbReference>
<dbReference type="GO" id="GO:0006338">
    <property type="term" value="P:chromatin remodeling"/>
    <property type="evidence" value="ECO:0007669"/>
    <property type="project" value="UniProtKB-ARBA"/>
</dbReference>